<gene>
    <name evidence="3" type="ORF">KP79_PYT13232</name>
</gene>
<reference evidence="3 4" key="1">
    <citation type="journal article" date="2017" name="Nat. Ecol. Evol.">
        <title>Scallop genome provides insights into evolution of bilaterian karyotype and development.</title>
        <authorList>
            <person name="Wang S."/>
            <person name="Zhang J."/>
            <person name="Jiao W."/>
            <person name="Li J."/>
            <person name="Xun X."/>
            <person name="Sun Y."/>
            <person name="Guo X."/>
            <person name="Huan P."/>
            <person name="Dong B."/>
            <person name="Zhang L."/>
            <person name="Hu X."/>
            <person name="Sun X."/>
            <person name="Wang J."/>
            <person name="Zhao C."/>
            <person name="Wang Y."/>
            <person name="Wang D."/>
            <person name="Huang X."/>
            <person name="Wang R."/>
            <person name="Lv J."/>
            <person name="Li Y."/>
            <person name="Zhang Z."/>
            <person name="Liu B."/>
            <person name="Lu W."/>
            <person name="Hui Y."/>
            <person name="Liang J."/>
            <person name="Zhou Z."/>
            <person name="Hou R."/>
            <person name="Li X."/>
            <person name="Liu Y."/>
            <person name="Li H."/>
            <person name="Ning X."/>
            <person name="Lin Y."/>
            <person name="Zhao L."/>
            <person name="Xing Q."/>
            <person name="Dou J."/>
            <person name="Li Y."/>
            <person name="Mao J."/>
            <person name="Guo H."/>
            <person name="Dou H."/>
            <person name="Li T."/>
            <person name="Mu C."/>
            <person name="Jiang W."/>
            <person name="Fu Q."/>
            <person name="Fu X."/>
            <person name="Miao Y."/>
            <person name="Liu J."/>
            <person name="Yu Q."/>
            <person name="Li R."/>
            <person name="Liao H."/>
            <person name="Li X."/>
            <person name="Kong Y."/>
            <person name="Jiang Z."/>
            <person name="Chourrout D."/>
            <person name="Li R."/>
            <person name="Bao Z."/>
        </authorList>
    </citation>
    <scope>NUCLEOTIDE SEQUENCE [LARGE SCALE GENOMIC DNA]</scope>
    <source>
        <strain evidence="3 4">PY_sf001</strain>
    </source>
</reference>
<accession>A0A210R5E5</accession>
<feature type="domain" description="LicD/FKTN/FKRP nucleotidyltransferase" evidence="2">
    <location>
        <begin position="435"/>
        <end position="479"/>
    </location>
</feature>
<dbReference type="Proteomes" id="UP000242188">
    <property type="component" value="Unassembled WGS sequence"/>
</dbReference>
<protein>
    <recommendedName>
        <fullName evidence="2">LicD/FKTN/FKRP nucleotidyltransferase domain-containing protein</fullName>
    </recommendedName>
</protein>
<dbReference type="PANTHER" id="PTHR13627:SF34">
    <property type="entry name" value="RIBITOL-5-PHOSPHATE TRANSFERASE"/>
    <property type="match status" value="1"/>
</dbReference>
<keyword evidence="1" id="KW-0812">Transmembrane</keyword>
<dbReference type="SUPFAM" id="SSF53448">
    <property type="entry name" value="Nucleotide-diphospho-sugar transferases"/>
    <property type="match status" value="1"/>
</dbReference>
<dbReference type="AlphaFoldDB" id="A0A210R5E5"/>
<dbReference type="EMBL" id="NEDP02000239">
    <property type="protein sequence ID" value="OWF56249.1"/>
    <property type="molecule type" value="Genomic_DNA"/>
</dbReference>
<dbReference type="InterPro" id="IPR052613">
    <property type="entry name" value="LicD_transferase"/>
</dbReference>
<keyword evidence="4" id="KW-1185">Reference proteome</keyword>
<evidence type="ECO:0000313" key="3">
    <source>
        <dbReference type="EMBL" id="OWF56249.1"/>
    </source>
</evidence>
<keyword evidence="1" id="KW-0472">Membrane</keyword>
<evidence type="ECO:0000256" key="1">
    <source>
        <dbReference type="SAM" id="Phobius"/>
    </source>
</evidence>
<evidence type="ECO:0000259" key="2">
    <source>
        <dbReference type="Pfam" id="PF04991"/>
    </source>
</evidence>
<dbReference type="InterPro" id="IPR029044">
    <property type="entry name" value="Nucleotide-diphossugar_trans"/>
</dbReference>
<dbReference type="OrthoDB" id="6358690at2759"/>
<comment type="caution">
    <text evidence="3">The sequence shown here is derived from an EMBL/GenBank/DDBJ whole genome shotgun (WGS) entry which is preliminary data.</text>
</comment>
<dbReference type="GO" id="GO:0009100">
    <property type="term" value="P:glycoprotein metabolic process"/>
    <property type="evidence" value="ECO:0007669"/>
    <property type="project" value="UniProtKB-ARBA"/>
</dbReference>
<keyword evidence="1" id="KW-1133">Transmembrane helix</keyword>
<organism evidence="3 4">
    <name type="scientific">Mizuhopecten yessoensis</name>
    <name type="common">Japanese scallop</name>
    <name type="synonym">Patinopecten yessoensis</name>
    <dbReference type="NCBI Taxonomy" id="6573"/>
    <lineage>
        <taxon>Eukaryota</taxon>
        <taxon>Metazoa</taxon>
        <taxon>Spiralia</taxon>
        <taxon>Lophotrochozoa</taxon>
        <taxon>Mollusca</taxon>
        <taxon>Bivalvia</taxon>
        <taxon>Autobranchia</taxon>
        <taxon>Pteriomorphia</taxon>
        <taxon>Pectinida</taxon>
        <taxon>Pectinoidea</taxon>
        <taxon>Pectinidae</taxon>
        <taxon>Mizuhopecten</taxon>
    </lineage>
</organism>
<dbReference type="InterPro" id="IPR007074">
    <property type="entry name" value="LicD/FKTN/FKRP_NTP_transf"/>
</dbReference>
<dbReference type="PANTHER" id="PTHR13627">
    <property type="entry name" value="FUKUTIN RELATED PROTEIN"/>
    <property type="match status" value="1"/>
</dbReference>
<proteinExistence type="predicted"/>
<name>A0A210R5E5_MIZYE</name>
<dbReference type="Pfam" id="PF04991">
    <property type="entry name" value="LicD"/>
    <property type="match status" value="1"/>
</dbReference>
<evidence type="ECO:0000313" key="4">
    <source>
        <dbReference type="Proteomes" id="UP000242188"/>
    </source>
</evidence>
<feature type="transmembrane region" description="Helical" evidence="1">
    <location>
        <begin position="6"/>
        <end position="27"/>
    </location>
</feature>
<sequence>MQTIYLKWYMVGIILFCVTLLLITMHVHMKDSIATQKVTHWKLRPLRQEVSEYNLADSSSNEKDSNIDHHNEYVKTKLIEAAQLVNTAKIHVRGTKSGDALLLAARVLDEVLHAFDLDYVSVTRRAVHEPHSVCKETYNGTTFGYPFFNRGFEQIKCDLQIAEAQLITVVIQLDRFRTTDLTRLLDDLHKYNKDISVIVGIYTEDFRLFSTDTYTNILFKSYDNTNTKGHIWNDLIDLVQTPYVLIARDLIMFNNDSRLHRLIREIERLKLTSAGGASRDNSGYWELGCLQRAYKNHTLVYEEGYQESIHECVFCDHIESAFVISKETVSKIKFDETILGEGIWEDFFLRAGGESVICPDAMFYVRRTARSSSTLDWYEFGKKNNLKKMKFLSSNLELSFGCSGRSDCFSGTGFAVTPCCLEELANLTMFIMNACAKAGVICELQEGTLLGAVKLQKVLPWERDADITFLTANYSKFQSLKTIFGRAGYSCSDRASLWCCVDNRTAGGKFLISSTHWHAELYGQHIMDSEILMSNKLMPTKLKFHGQWVNVPRNPGLHVRNRYGHEMYAHSQHWMATGKTSGWINYQTSKFTKCHRTGSHNCLDRYNSDGNLQFKDIIP</sequence>